<proteinExistence type="predicted"/>
<geneLocation type="plasmid" evidence="1">
    <name>pHT beta</name>
</geneLocation>
<sequence>MGITVEEVKIEIVEQFFHELNQKVTDELLYDPTSRNINSAKKILSFMDSHRWLMLSKRLNTMSVVELENYILEEVSRHLKNEFPVEELSIWMEYVE</sequence>
<evidence type="ECO:0000313" key="1">
    <source>
        <dbReference type="EMBL" id="BAE48125.1"/>
    </source>
</evidence>
<protein>
    <submittedName>
        <fullName evidence="1">Uncharacterized protein</fullName>
    </submittedName>
</protein>
<organism evidence="1">
    <name type="scientific">Enterococcus faecium</name>
    <name type="common">Streptococcus faecium</name>
    <dbReference type="NCBI Taxonomy" id="1352"/>
    <lineage>
        <taxon>Bacteria</taxon>
        <taxon>Bacillati</taxon>
        <taxon>Bacillota</taxon>
        <taxon>Bacilli</taxon>
        <taxon>Lactobacillales</taxon>
        <taxon>Enterococcaceae</taxon>
        <taxon>Enterococcus</taxon>
    </lineage>
</organism>
<keyword evidence="1" id="KW-0614">Plasmid</keyword>
<dbReference type="EMBL" id="AB183714">
    <property type="protein sequence ID" value="BAE48125.1"/>
    <property type="molecule type" value="Genomic_DNA"/>
</dbReference>
<name>Q33E47_ENTFC</name>
<dbReference type="RefSeq" id="WP_011377377.1">
    <property type="nucleotide sequence ID" value="NC_007594.1"/>
</dbReference>
<accession>Q33E47</accession>
<dbReference type="AlphaFoldDB" id="Q33E47"/>
<reference evidence="1" key="1">
    <citation type="journal article" date="2005" name="J. Bacteriol.">
        <title>Genetic analysis of transfer-related regions of the vancomycin resistance Enterococcus conjugative plasmid pHTbeta: identification of oriT and a putative relaxase gene.</title>
        <authorList>
            <person name="Tomita H."/>
            <person name="Ike Y."/>
        </authorList>
    </citation>
    <scope>NUCLEOTIDE SEQUENCE</scope>
    <source>
        <plasmid evidence="1">pHT beta</plasmid>
    </source>
</reference>